<reference evidence="2" key="3">
    <citation type="journal article" date="2018" name="Mol. Plant Microbe Interact.">
        <title>Genome sequence resources for the wheat stripe rust pathogen (Puccinia striiformis f. sp. tritici) and the barley stripe rust pathogen (Puccinia striiformis f. sp. hordei).</title>
        <authorList>
            <person name="Xia C."/>
            <person name="Wang M."/>
            <person name="Yin C."/>
            <person name="Cornejo O.E."/>
            <person name="Hulbert S.H."/>
            <person name="Chen X."/>
        </authorList>
    </citation>
    <scope>NUCLEOTIDE SEQUENCE [LARGE SCALE GENOMIC DNA]</scope>
    <source>
        <strain evidence="2">93TX-2</strain>
    </source>
</reference>
<dbReference type="EMBL" id="PKSM01000332">
    <property type="protein sequence ID" value="POV97451.1"/>
    <property type="molecule type" value="Genomic_DNA"/>
</dbReference>
<name>A0A2S4UJR2_9BASI</name>
<dbReference type="AlphaFoldDB" id="A0A2S4UJR2"/>
<comment type="caution">
    <text evidence="1">The sequence shown here is derived from an EMBL/GenBank/DDBJ whole genome shotgun (WGS) entry which is preliminary data.</text>
</comment>
<dbReference type="Proteomes" id="UP000238274">
    <property type="component" value="Unassembled WGS sequence"/>
</dbReference>
<evidence type="ECO:0000313" key="1">
    <source>
        <dbReference type="EMBL" id="POV97451.1"/>
    </source>
</evidence>
<organism evidence="1 2">
    <name type="scientific">Puccinia striiformis</name>
    <dbReference type="NCBI Taxonomy" id="27350"/>
    <lineage>
        <taxon>Eukaryota</taxon>
        <taxon>Fungi</taxon>
        <taxon>Dikarya</taxon>
        <taxon>Basidiomycota</taxon>
        <taxon>Pucciniomycotina</taxon>
        <taxon>Pucciniomycetes</taxon>
        <taxon>Pucciniales</taxon>
        <taxon>Pucciniaceae</taxon>
        <taxon>Puccinia</taxon>
    </lineage>
</organism>
<dbReference type="VEuPathDB" id="FungiDB:PSHT_14570"/>
<evidence type="ECO:0000313" key="2">
    <source>
        <dbReference type="Proteomes" id="UP000238274"/>
    </source>
</evidence>
<proteinExistence type="predicted"/>
<accession>A0A2S4UJR2</accession>
<reference evidence="1 2" key="1">
    <citation type="submission" date="2017-12" db="EMBL/GenBank/DDBJ databases">
        <title>Gene loss provides genomic basis for host adaptation in cereal stripe rust fungi.</title>
        <authorList>
            <person name="Xia C."/>
        </authorList>
    </citation>
    <scope>NUCLEOTIDE SEQUENCE [LARGE SCALE GENOMIC DNA]</scope>
    <source>
        <strain evidence="1 2">93TX-2</strain>
    </source>
</reference>
<gene>
    <name evidence="1" type="ORF">PSHT_14570</name>
</gene>
<reference evidence="2" key="2">
    <citation type="journal article" date="2018" name="BMC Genomics">
        <title>Genomic insights into host adaptation between the wheat stripe rust pathogen (Puccinia striiformis f. sp. tritici) and the barley stripe rust pathogen (Puccinia striiformis f. sp. hordei).</title>
        <authorList>
            <person name="Xia C."/>
            <person name="Wang M."/>
            <person name="Yin C."/>
            <person name="Cornejo O.E."/>
            <person name="Hulbert S.H."/>
            <person name="Chen X."/>
        </authorList>
    </citation>
    <scope>NUCLEOTIDE SEQUENCE [LARGE SCALE GENOMIC DNA]</scope>
    <source>
        <strain evidence="2">93TX-2</strain>
    </source>
</reference>
<sequence>MSAQCNNHAGSYLMERTLLRTVRAFIFGEQCLSLKHSRSTDKRDLQPRLREFRLLQTIHLTLLSRRAEKTKKLSDTKQSVASTKQKLESDGKCKELNLDEESLV</sequence>
<protein>
    <submittedName>
        <fullName evidence="1">Uncharacterized protein</fullName>
    </submittedName>
</protein>
<keyword evidence="2" id="KW-1185">Reference proteome</keyword>